<comment type="similarity">
    <text evidence="1">Belongs to the FMO family.</text>
</comment>
<dbReference type="InterPro" id="IPR050346">
    <property type="entry name" value="FMO-like"/>
</dbReference>
<dbReference type="AlphaFoldDB" id="A0A1X2IRJ1"/>
<feature type="compositionally biased region" description="Polar residues" evidence="6">
    <location>
        <begin position="558"/>
        <end position="572"/>
    </location>
</feature>
<keyword evidence="4" id="KW-0521">NADP</keyword>
<dbReference type="PANTHER" id="PTHR23023">
    <property type="entry name" value="DIMETHYLANILINE MONOOXYGENASE"/>
    <property type="match status" value="1"/>
</dbReference>
<evidence type="ECO:0000256" key="3">
    <source>
        <dbReference type="ARBA" id="ARBA00022827"/>
    </source>
</evidence>
<evidence type="ECO:0000256" key="5">
    <source>
        <dbReference type="ARBA" id="ARBA00023002"/>
    </source>
</evidence>
<proteinExistence type="inferred from homology"/>
<name>A0A1X2IRJ1_9FUNG</name>
<dbReference type="Gene3D" id="3.50.50.60">
    <property type="entry name" value="FAD/NAD(P)-binding domain"/>
    <property type="match status" value="2"/>
</dbReference>
<dbReference type="InterPro" id="IPR036188">
    <property type="entry name" value="FAD/NAD-bd_sf"/>
</dbReference>
<dbReference type="InterPro" id="IPR000960">
    <property type="entry name" value="Flavin_mOase"/>
</dbReference>
<evidence type="ECO:0000313" key="7">
    <source>
        <dbReference type="EMBL" id="ORZ21150.1"/>
    </source>
</evidence>
<keyword evidence="2" id="KW-0285">Flavoprotein</keyword>
<sequence length="572" mass="64649">MPVQNLVNQNQTLWKPDYVVEPNIHPTSPAFKLKNSIKKVAVIGAGPAGLPTAKVLKDEGLDVVIYERSPASGGTWIYNAQPPLAPDYPAIVPSQLVQPSLPPSNSTLPFEIVDDFNNQDVLRHAPPTPCYQSLRNNVATPLLKYKDLDWPTNTPWFTTHDKILTYLQDYSKQFGLDDITEFNTSLEKLTELPEQAGWKVLTKKVIAITLQDKDGDERKVIKTSWKEEIFDAVVLSTGHYHAPFVPNIPGLSEWKKRYPSTIIHSKQYRVPEGYEGKNVLIIGDGTSALDISRDIGDRCKIIYQSVRESNHGFDEKYRAFREEVKTWLPPNVKRVSAIKNIVFSNDPNNQSPESATIELQDGTILTEVDAIVICTGYLFNYHFLQELHDDGNTNACDIPSGRQGKLDEDKVLVKQDGSQLFNLHKDIFYIPNPTLSFIGVPFHIATFSFFEFQAYAVARVYSQSAFLPTPQQMRSEWADRLQRKGSGREFHALGADLEQEYIQDIVTWVNKHGAPLKKPILEGHSQAWFDVKEKAFDALRLEFKQRLQLDPPQKPLDHNTSLSIPAVTPTTD</sequence>
<feature type="region of interest" description="Disordered" evidence="6">
    <location>
        <begin position="550"/>
        <end position="572"/>
    </location>
</feature>
<organism evidence="7 8">
    <name type="scientific">Absidia repens</name>
    <dbReference type="NCBI Taxonomy" id="90262"/>
    <lineage>
        <taxon>Eukaryota</taxon>
        <taxon>Fungi</taxon>
        <taxon>Fungi incertae sedis</taxon>
        <taxon>Mucoromycota</taxon>
        <taxon>Mucoromycotina</taxon>
        <taxon>Mucoromycetes</taxon>
        <taxon>Mucorales</taxon>
        <taxon>Cunninghamellaceae</taxon>
        <taxon>Absidia</taxon>
    </lineage>
</organism>
<dbReference type="Proteomes" id="UP000193560">
    <property type="component" value="Unassembled WGS sequence"/>
</dbReference>
<dbReference type="PIRSF" id="PIRSF000332">
    <property type="entry name" value="FMO"/>
    <property type="match status" value="1"/>
</dbReference>
<dbReference type="InterPro" id="IPR020946">
    <property type="entry name" value="Flavin_mOase-like"/>
</dbReference>
<dbReference type="PRINTS" id="PR00419">
    <property type="entry name" value="ADXRDTASE"/>
</dbReference>
<evidence type="ECO:0000256" key="4">
    <source>
        <dbReference type="ARBA" id="ARBA00022857"/>
    </source>
</evidence>
<evidence type="ECO:0000256" key="1">
    <source>
        <dbReference type="ARBA" id="ARBA00009183"/>
    </source>
</evidence>
<dbReference type="GO" id="GO:0050660">
    <property type="term" value="F:flavin adenine dinucleotide binding"/>
    <property type="evidence" value="ECO:0007669"/>
    <property type="project" value="InterPro"/>
</dbReference>
<evidence type="ECO:0000313" key="8">
    <source>
        <dbReference type="Proteomes" id="UP000193560"/>
    </source>
</evidence>
<dbReference type="STRING" id="90262.A0A1X2IRJ1"/>
<evidence type="ECO:0000256" key="6">
    <source>
        <dbReference type="SAM" id="MobiDB-lite"/>
    </source>
</evidence>
<gene>
    <name evidence="7" type="ORF">BCR42DRAFT_448023</name>
</gene>
<keyword evidence="3" id="KW-0274">FAD</keyword>
<protein>
    <recommendedName>
        <fullName evidence="9">FAD/NAD(P)-binding domain-containing protein</fullName>
    </recommendedName>
</protein>
<accession>A0A1X2IRJ1</accession>
<dbReference type="Pfam" id="PF00743">
    <property type="entry name" value="FMO-like"/>
    <property type="match status" value="1"/>
</dbReference>
<dbReference type="EMBL" id="MCGE01000005">
    <property type="protein sequence ID" value="ORZ21150.1"/>
    <property type="molecule type" value="Genomic_DNA"/>
</dbReference>
<dbReference type="GO" id="GO:0050661">
    <property type="term" value="F:NADP binding"/>
    <property type="evidence" value="ECO:0007669"/>
    <property type="project" value="InterPro"/>
</dbReference>
<reference evidence="7 8" key="1">
    <citation type="submission" date="2016-07" db="EMBL/GenBank/DDBJ databases">
        <title>Pervasive Adenine N6-methylation of Active Genes in Fungi.</title>
        <authorList>
            <consortium name="DOE Joint Genome Institute"/>
            <person name="Mondo S.J."/>
            <person name="Dannebaum R.O."/>
            <person name="Kuo R.C."/>
            <person name="Labutti K."/>
            <person name="Haridas S."/>
            <person name="Kuo A."/>
            <person name="Salamov A."/>
            <person name="Ahrendt S.R."/>
            <person name="Lipzen A."/>
            <person name="Sullivan W."/>
            <person name="Andreopoulos W.B."/>
            <person name="Clum A."/>
            <person name="Lindquist E."/>
            <person name="Daum C."/>
            <person name="Ramamoorthy G.K."/>
            <person name="Gryganskyi A."/>
            <person name="Culley D."/>
            <person name="Magnuson J.K."/>
            <person name="James T.Y."/>
            <person name="O'Malley M.A."/>
            <person name="Stajich J.E."/>
            <person name="Spatafora J.W."/>
            <person name="Visel A."/>
            <person name="Grigoriev I.V."/>
        </authorList>
    </citation>
    <scope>NUCLEOTIDE SEQUENCE [LARGE SCALE GENOMIC DNA]</scope>
    <source>
        <strain evidence="7 8">NRRL 1336</strain>
    </source>
</reference>
<dbReference type="GO" id="GO:0004499">
    <property type="term" value="F:N,N-dimethylaniline monooxygenase activity"/>
    <property type="evidence" value="ECO:0007669"/>
    <property type="project" value="InterPro"/>
</dbReference>
<dbReference type="Pfam" id="PF13450">
    <property type="entry name" value="NAD_binding_8"/>
    <property type="match status" value="1"/>
</dbReference>
<comment type="caution">
    <text evidence="7">The sequence shown here is derived from an EMBL/GenBank/DDBJ whole genome shotgun (WGS) entry which is preliminary data.</text>
</comment>
<dbReference type="OrthoDB" id="66881at2759"/>
<evidence type="ECO:0000256" key="2">
    <source>
        <dbReference type="ARBA" id="ARBA00022630"/>
    </source>
</evidence>
<keyword evidence="8" id="KW-1185">Reference proteome</keyword>
<dbReference type="SUPFAM" id="SSF51905">
    <property type="entry name" value="FAD/NAD(P)-binding domain"/>
    <property type="match status" value="2"/>
</dbReference>
<evidence type="ECO:0008006" key="9">
    <source>
        <dbReference type="Google" id="ProtNLM"/>
    </source>
</evidence>
<keyword evidence="5" id="KW-0560">Oxidoreductase</keyword>